<evidence type="ECO:0000313" key="1">
    <source>
        <dbReference type="EMBL" id="PWN52954.1"/>
    </source>
</evidence>
<name>A0ACD0P4K0_9BASI</name>
<dbReference type="Proteomes" id="UP000245626">
    <property type="component" value="Unassembled WGS sequence"/>
</dbReference>
<reference evidence="1 2" key="1">
    <citation type="journal article" date="2018" name="Mol. Biol. Evol.">
        <title>Broad Genomic Sampling Reveals a Smut Pathogenic Ancestry of the Fungal Clade Ustilaginomycotina.</title>
        <authorList>
            <person name="Kijpornyongpan T."/>
            <person name="Mondo S.J."/>
            <person name="Barry K."/>
            <person name="Sandor L."/>
            <person name="Lee J."/>
            <person name="Lipzen A."/>
            <person name="Pangilinan J."/>
            <person name="LaButti K."/>
            <person name="Hainaut M."/>
            <person name="Henrissat B."/>
            <person name="Grigoriev I.V."/>
            <person name="Spatafora J.W."/>
            <person name="Aime M.C."/>
        </authorList>
    </citation>
    <scope>NUCLEOTIDE SEQUENCE [LARGE SCALE GENOMIC DNA]</scope>
    <source>
        <strain evidence="1 2">SA 807</strain>
    </source>
</reference>
<organism evidence="1 2">
    <name type="scientific">Violaceomyces palustris</name>
    <dbReference type="NCBI Taxonomy" id="1673888"/>
    <lineage>
        <taxon>Eukaryota</taxon>
        <taxon>Fungi</taxon>
        <taxon>Dikarya</taxon>
        <taxon>Basidiomycota</taxon>
        <taxon>Ustilaginomycotina</taxon>
        <taxon>Ustilaginomycetes</taxon>
        <taxon>Violaceomycetales</taxon>
        <taxon>Violaceomycetaceae</taxon>
        <taxon>Violaceomyces</taxon>
    </lineage>
</organism>
<dbReference type="EMBL" id="KZ819749">
    <property type="protein sequence ID" value="PWN52954.1"/>
    <property type="molecule type" value="Genomic_DNA"/>
</dbReference>
<sequence length="131" mass="14757">MRILWRFLLFNLAAMVVLSLVMGTHGMEIARVRSSGEQVGASSLYKIDVDPLVLVSALNRSQEVREHHKEFLDNVKRMAIQEAQDEARRIQTDIEGRKGEMKEAKAKVEKLVRKFEKESQKASSSGAKASS</sequence>
<keyword evidence="2" id="KW-1185">Reference proteome</keyword>
<evidence type="ECO:0000313" key="2">
    <source>
        <dbReference type="Proteomes" id="UP000245626"/>
    </source>
</evidence>
<gene>
    <name evidence="1" type="ORF">IE53DRAFT_409041</name>
</gene>
<protein>
    <submittedName>
        <fullName evidence="1">Uncharacterized protein</fullName>
    </submittedName>
</protein>
<proteinExistence type="predicted"/>
<accession>A0ACD0P4K0</accession>